<dbReference type="Pfam" id="PF07596">
    <property type="entry name" value="SBP_bac_10"/>
    <property type="match status" value="1"/>
</dbReference>
<dbReference type="SUPFAM" id="SSF54523">
    <property type="entry name" value="Pili subunits"/>
    <property type="match status" value="1"/>
</dbReference>
<name>A3ZUN4_9BACT</name>
<dbReference type="PANTHER" id="PTHR30093:SF2">
    <property type="entry name" value="TYPE II SECRETION SYSTEM PROTEIN H"/>
    <property type="match status" value="1"/>
</dbReference>
<comment type="caution">
    <text evidence="3">The sequence shown here is derived from an EMBL/GenBank/DDBJ whole genome shotgun (WGS) entry which is preliminary data.</text>
</comment>
<feature type="domain" description="DUF1559" evidence="2">
    <location>
        <begin position="35"/>
        <end position="292"/>
    </location>
</feature>
<keyword evidence="1" id="KW-1133">Transmembrane helix</keyword>
<dbReference type="NCBIfam" id="TIGR04294">
    <property type="entry name" value="pre_pil_HX9DG"/>
    <property type="match status" value="1"/>
</dbReference>
<dbReference type="NCBIfam" id="TIGR02532">
    <property type="entry name" value="IV_pilin_GFxxxE"/>
    <property type="match status" value="1"/>
</dbReference>
<dbReference type="InterPro" id="IPR011453">
    <property type="entry name" value="DUF1559"/>
</dbReference>
<dbReference type="Pfam" id="PF07963">
    <property type="entry name" value="N_methyl"/>
    <property type="match status" value="1"/>
</dbReference>
<protein>
    <recommendedName>
        <fullName evidence="2">DUF1559 domain-containing protein</fullName>
    </recommendedName>
</protein>
<dbReference type="InterPro" id="IPR027558">
    <property type="entry name" value="Pre_pil_HX9DG_C"/>
</dbReference>
<dbReference type="Gene3D" id="3.30.700.10">
    <property type="entry name" value="Glycoprotein, Type 4 Pilin"/>
    <property type="match status" value="1"/>
</dbReference>
<proteinExistence type="predicted"/>
<sequence length="313" mass="33719">MAKQGKFVAGFTLVELLVVIAIIGVLIALLLPAVQQARESARRMQCSNNFKQAALAVHMYHDTFSQFPPGYDKFEWTWTARLLPFLEQSAGADVIQWDKNAAGSPLASYIPLLTAQYSTLQCPSDPTVTVSWSEGNACGTWATSKGFSRSSIAGNFGQNDPAHANSAQLEHANHIRGVFAKDYGSPLRHIKDGTTNTLMLAEIIPGAVCCPRGTWWNDEGPVFMQAYVPNDSTPDLQRTNRCDSIGGPVAKAPCAEVLTAQNMVVNTARGYHPGGVITANCDGSVRFVPNTISLSTWKAMGTPSGNEVFEAVP</sequence>
<accession>A3ZUN4</accession>
<evidence type="ECO:0000256" key="1">
    <source>
        <dbReference type="SAM" id="Phobius"/>
    </source>
</evidence>
<gene>
    <name evidence="3" type="ORF">DSM3645_22454</name>
</gene>
<dbReference type="InterPro" id="IPR012902">
    <property type="entry name" value="N_methyl_site"/>
</dbReference>
<dbReference type="STRING" id="314230.DSM3645_22454"/>
<feature type="transmembrane region" description="Helical" evidence="1">
    <location>
        <begin position="7"/>
        <end position="34"/>
    </location>
</feature>
<evidence type="ECO:0000259" key="2">
    <source>
        <dbReference type="Pfam" id="PF07596"/>
    </source>
</evidence>
<dbReference type="PROSITE" id="PS00409">
    <property type="entry name" value="PROKAR_NTER_METHYL"/>
    <property type="match status" value="1"/>
</dbReference>
<dbReference type="InterPro" id="IPR045584">
    <property type="entry name" value="Pilin-like"/>
</dbReference>
<dbReference type="eggNOG" id="COG4968">
    <property type="taxonomic scope" value="Bacteria"/>
</dbReference>
<dbReference type="RefSeq" id="WP_002652390.1">
    <property type="nucleotide sequence ID" value="NZ_CH672376.1"/>
</dbReference>
<dbReference type="OrthoDB" id="241541at2"/>
<organism evidence="3 4">
    <name type="scientific">Blastopirellula marina DSM 3645</name>
    <dbReference type="NCBI Taxonomy" id="314230"/>
    <lineage>
        <taxon>Bacteria</taxon>
        <taxon>Pseudomonadati</taxon>
        <taxon>Planctomycetota</taxon>
        <taxon>Planctomycetia</taxon>
        <taxon>Pirellulales</taxon>
        <taxon>Pirellulaceae</taxon>
        <taxon>Blastopirellula</taxon>
    </lineage>
</organism>
<dbReference type="PANTHER" id="PTHR30093">
    <property type="entry name" value="GENERAL SECRETION PATHWAY PROTEIN G"/>
    <property type="match status" value="1"/>
</dbReference>
<keyword evidence="1" id="KW-0472">Membrane</keyword>
<keyword evidence="1" id="KW-0812">Transmembrane</keyword>
<dbReference type="Proteomes" id="UP000004358">
    <property type="component" value="Unassembled WGS sequence"/>
</dbReference>
<dbReference type="AlphaFoldDB" id="A3ZUN4"/>
<reference evidence="3 4" key="1">
    <citation type="submission" date="2006-02" db="EMBL/GenBank/DDBJ databases">
        <authorList>
            <person name="Amann R."/>
            <person name="Ferriera S."/>
            <person name="Johnson J."/>
            <person name="Kravitz S."/>
            <person name="Halpern A."/>
            <person name="Remington K."/>
            <person name="Beeson K."/>
            <person name="Tran B."/>
            <person name="Rogers Y.-H."/>
            <person name="Friedman R."/>
            <person name="Venter J.C."/>
        </authorList>
    </citation>
    <scope>NUCLEOTIDE SEQUENCE [LARGE SCALE GENOMIC DNA]</scope>
    <source>
        <strain evidence="3 4">DSM 3645</strain>
    </source>
</reference>
<dbReference type="EMBL" id="AANZ01000012">
    <property type="protein sequence ID" value="EAQ79949.1"/>
    <property type="molecule type" value="Genomic_DNA"/>
</dbReference>
<evidence type="ECO:0000313" key="4">
    <source>
        <dbReference type="Proteomes" id="UP000004358"/>
    </source>
</evidence>
<evidence type="ECO:0000313" key="3">
    <source>
        <dbReference type="EMBL" id="EAQ79949.1"/>
    </source>
</evidence>
<dbReference type="HOGENOM" id="CLU_041661_0_0_0"/>